<dbReference type="Proteomes" id="UP001200470">
    <property type="component" value="Unassembled WGS sequence"/>
</dbReference>
<protein>
    <submittedName>
        <fullName evidence="1">Uncharacterized protein</fullName>
    </submittedName>
</protein>
<dbReference type="EMBL" id="JADYTN010000012">
    <property type="protein sequence ID" value="MCF2563818.1"/>
    <property type="molecule type" value="Genomic_DNA"/>
</dbReference>
<reference evidence="1 2" key="1">
    <citation type="submission" date="2020-12" db="EMBL/GenBank/DDBJ databases">
        <title>Whole genome sequences of gut porcine anaerobes.</title>
        <authorList>
            <person name="Kubasova T."/>
            <person name="Jahodarova E."/>
            <person name="Rychlik I."/>
        </authorList>
    </citation>
    <scope>NUCLEOTIDE SEQUENCE [LARGE SCALE GENOMIC DNA]</scope>
    <source>
        <strain evidence="1 2">An925</strain>
    </source>
</reference>
<comment type="caution">
    <text evidence="1">The sequence shown here is derived from an EMBL/GenBank/DDBJ whole genome shotgun (WGS) entry which is preliminary data.</text>
</comment>
<evidence type="ECO:0000313" key="1">
    <source>
        <dbReference type="EMBL" id="MCF2563818.1"/>
    </source>
</evidence>
<sequence>MRSKRLQQPVFHPIDHYTISVGMEYNIYGLWSNNNGERPPVRHPLRATKRSSTIKKNVLLR</sequence>
<evidence type="ECO:0000313" key="2">
    <source>
        <dbReference type="Proteomes" id="UP001200470"/>
    </source>
</evidence>
<accession>A0ABS9CFP2</accession>
<keyword evidence="2" id="KW-1185">Reference proteome</keyword>
<proteinExistence type="predicted"/>
<gene>
    <name evidence="1" type="ORF">I6E12_06805</name>
</gene>
<dbReference type="RefSeq" id="WP_144007251.1">
    <property type="nucleotide sequence ID" value="NZ_JADYTN010000012.1"/>
</dbReference>
<organism evidence="1 2">
    <name type="scientific">Xylanibacter brevis</name>
    <dbReference type="NCBI Taxonomy" id="83231"/>
    <lineage>
        <taxon>Bacteria</taxon>
        <taxon>Pseudomonadati</taxon>
        <taxon>Bacteroidota</taxon>
        <taxon>Bacteroidia</taxon>
        <taxon>Bacteroidales</taxon>
        <taxon>Prevotellaceae</taxon>
        <taxon>Xylanibacter</taxon>
    </lineage>
</organism>
<name>A0ABS9CFP2_9BACT</name>